<keyword evidence="2" id="KW-0805">Transcription regulation</keyword>
<dbReference type="GO" id="GO:0003700">
    <property type="term" value="F:DNA-binding transcription factor activity"/>
    <property type="evidence" value="ECO:0007669"/>
    <property type="project" value="TreeGrafter"/>
</dbReference>
<dbReference type="InterPro" id="IPR000843">
    <property type="entry name" value="HTH_LacI"/>
</dbReference>
<dbReference type="InterPro" id="IPR046335">
    <property type="entry name" value="LacI/GalR-like_sensor"/>
</dbReference>
<proteinExistence type="predicted"/>
<dbReference type="SUPFAM" id="SSF47413">
    <property type="entry name" value="lambda repressor-like DNA-binding domains"/>
    <property type="match status" value="1"/>
</dbReference>
<organism evidence="7">
    <name type="scientific">Streptococcus equi subsp. zooepidemicus (strain H70)</name>
    <dbReference type="NCBI Taxonomy" id="553483"/>
    <lineage>
        <taxon>Bacteria</taxon>
        <taxon>Bacillati</taxon>
        <taxon>Bacillota</taxon>
        <taxon>Bacilli</taxon>
        <taxon>Lactobacillales</taxon>
        <taxon>Streptococcaceae</taxon>
        <taxon>Streptococcus</taxon>
    </lineage>
</organism>
<feature type="domain" description="HTH lacI-type" evidence="5">
    <location>
        <begin position="6"/>
        <end position="60"/>
    </location>
</feature>
<dbReference type="GO" id="GO:0000976">
    <property type="term" value="F:transcription cis-regulatory region binding"/>
    <property type="evidence" value="ECO:0007669"/>
    <property type="project" value="TreeGrafter"/>
</dbReference>
<evidence type="ECO:0000313" key="7">
    <source>
        <dbReference type="Proteomes" id="UP000001368"/>
    </source>
</evidence>
<keyword evidence="4" id="KW-0804">Transcription</keyword>
<evidence type="ECO:0000313" key="6">
    <source>
        <dbReference type="EMBL" id="CAX00189.1"/>
    </source>
</evidence>
<protein>
    <submittedName>
        <fullName evidence="6">Ribose operon repressor</fullName>
    </submittedName>
</protein>
<dbReference type="CDD" id="cd06291">
    <property type="entry name" value="PBP1_Qymf-like"/>
    <property type="match status" value="1"/>
</dbReference>
<evidence type="ECO:0000256" key="3">
    <source>
        <dbReference type="ARBA" id="ARBA00023125"/>
    </source>
</evidence>
<dbReference type="Pfam" id="PF00356">
    <property type="entry name" value="LacI"/>
    <property type="match status" value="1"/>
</dbReference>
<dbReference type="CDD" id="cd01392">
    <property type="entry name" value="HTH_LacI"/>
    <property type="match status" value="1"/>
</dbReference>
<dbReference type="PROSITE" id="PS50932">
    <property type="entry name" value="HTH_LACI_2"/>
    <property type="match status" value="1"/>
</dbReference>
<keyword evidence="3" id="KW-0238">DNA-binding</keyword>
<dbReference type="SMART" id="SM00354">
    <property type="entry name" value="HTH_LACI"/>
    <property type="match status" value="1"/>
</dbReference>
<reference evidence="6 7" key="1">
    <citation type="journal article" date="2009" name="PLoS Pathog.">
        <title>Genomic evidence for the evolution of Streptococcus equi: host restriction, increased virulence, and genetic exchange with human pathogens.</title>
        <authorList>
            <person name="Holden M.T.G."/>
            <person name="Heather Z."/>
            <person name="Paillot R."/>
            <person name="Steward K.F."/>
            <person name="Webb K."/>
            <person name="Ainslie F."/>
            <person name="Jourdan T."/>
            <person name="Bason N.C."/>
            <person name="Holroyd N.E."/>
            <person name="Mungall K."/>
            <person name="Quail M.A."/>
            <person name="Sanders M."/>
            <person name="Simmonds M."/>
            <person name="Willey D."/>
            <person name="Brooks K."/>
            <person name="Aanensen D.M."/>
            <person name="Spratt B.G."/>
            <person name="Jolley K.A."/>
            <person name="Maiden M.C.J."/>
            <person name="Kehoe M."/>
            <person name="Chanter N."/>
            <person name="Bentley S.D."/>
            <person name="Robinson C."/>
            <person name="Maskell D.J."/>
            <person name="Parkhill J."/>
            <person name="Waller A.S."/>
        </authorList>
    </citation>
    <scope>NUCLEOTIDE SEQUENCE [LARGE SCALE GENOMIC DNA]</scope>
    <source>
        <strain evidence="6 7">H70</strain>
    </source>
</reference>
<dbReference type="PANTHER" id="PTHR30146:SF95">
    <property type="entry name" value="RIBOSE OPERON REPRESSOR"/>
    <property type="match status" value="1"/>
</dbReference>
<dbReference type="AlphaFoldDB" id="C0MDR9"/>
<dbReference type="eggNOG" id="COG1609">
    <property type="taxonomic scope" value="Bacteria"/>
</dbReference>
<dbReference type="KEGG" id="seq:SZO_15160"/>
<accession>C0MDR9</accession>
<name>C0MDR9_STRS7</name>
<dbReference type="HOGENOM" id="CLU_037628_6_1_9"/>
<dbReference type="SUPFAM" id="SSF53822">
    <property type="entry name" value="Periplasmic binding protein-like I"/>
    <property type="match status" value="1"/>
</dbReference>
<dbReference type="EMBL" id="FM204884">
    <property type="protein sequence ID" value="CAX00189.1"/>
    <property type="molecule type" value="Genomic_DNA"/>
</dbReference>
<dbReference type="Proteomes" id="UP000001368">
    <property type="component" value="Chromosome"/>
</dbReference>
<dbReference type="Gene3D" id="1.10.260.40">
    <property type="entry name" value="lambda repressor-like DNA-binding domains"/>
    <property type="match status" value="1"/>
</dbReference>
<evidence type="ECO:0000259" key="5">
    <source>
        <dbReference type="PROSITE" id="PS50932"/>
    </source>
</evidence>
<evidence type="ECO:0000256" key="2">
    <source>
        <dbReference type="ARBA" id="ARBA00023015"/>
    </source>
</evidence>
<dbReference type="Gene3D" id="3.40.50.2300">
    <property type="match status" value="2"/>
</dbReference>
<dbReference type="Pfam" id="PF13377">
    <property type="entry name" value="Peripla_BP_3"/>
    <property type="match status" value="1"/>
</dbReference>
<gene>
    <name evidence="6" type="primary">rbsR</name>
    <name evidence="6" type="ordered locus">SZO_15160</name>
</gene>
<keyword evidence="1" id="KW-0678">Repressor</keyword>
<evidence type="ECO:0000256" key="1">
    <source>
        <dbReference type="ARBA" id="ARBA00022491"/>
    </source>
</evidence>
<sequence>MVRFMVTIKQVAKEAGLSKSTVSRYISQKGYVSEEARDRIKAAIEKLHYSPNLSAQSLKTKKNQLVGLLLPDISNPFFPRLARGAETFLKEKGYRVMLGNLSDNPVLEEEYLNVMRQSNAAGIITTHDFTKTHPEIDIPIVVVDRVNQETQFGVFSDNEEGGRLAAQKVCESGADHILLIRGPLDDAENLHERFEASLAYLQEAGVRTSICDSSSFDFEAIQDEAKQALADFPDLDSVIAPSDIHAIAYIHELHSCGKRIPEDVQVMGYDDILMSQFIYPSLSTIHQSSYLLGYKAAELVYQITNQLPIDEKRIKLPVHYVERETIRRKHE</sequence>
<dbReference type="InterPro" id="IPR028082">
    <property type="entry name" value="Peripla_BP_I"/>
</dbReference>
<dbReference type="InterPro" id="IPR010982">
    <property type="entry name" value="Lambda_DNA-bd_dom_sf"/>
</dbReference>
<evidence type="ECO:0000256" key="4">
    <source>
        <dbReference type="ARBA" id="ARBA00023163"/>
    </source>
</evidence>
<dbReference type="PANTHER" id="PTHR30146">
    <property type="entry name" value="LACI-RELATED TRANSCRIPTIONAL REPRESSOR"/>
    <property type="match status" value="1"/>
</dbReference>